<dbReference type="GeneID" id="82890517"/>
<dbReference type="Proteomes" id="UP001059295">
    <property type="component" value="Chromosome"/>
</dbReference>
<keyword evidence="6" id="KW-0813">Transport</keyword>
<evidence type="ECO:0000313" key="8">
    <source>
        <dbReference type="EMBL" id="UWN57618.1"/>
    </source>
</evidence>
<comment type="subcellular location">
    <subcellularLocation>
        <location evidence="6">Cell membrane</location>
        <topology evidence="6">Multi-pass membrane protein</topology>
    </subcellularLocation>
    <subcellularLocation>
        <location evidence="1">Membrane</location>
        <topology evidence="1">Multi-pass membrane protein</topology>
    </subcellularLocation>
</comment>
<feature type="transmembrane region" description="Helical" evidence="7">
    <location>
        <begin position="65"/>
        <end position="82"/>
    </location>
</feature>
<dbReference type="InterPro" id="IPR001626">
    <property type="entry name" value="ABC_TroCD"/>
</dbReference>
<evidence type="ECO:0000256" key="4">
    <source>
        <dbReference type="ARBA" id="ARBA00022989"/>
    </source>
</evidence>
<feature type="transmembrane region" description="Helical" evidence="7">
    <location>
        <begin position="94"/>
        <end position="115"/>
    </location>
</feature>
<dbReference type="EMBL" id="CP102294">
    <property type="protein sequence ID" value="UWN57618.1"/>
    <property type="molecule type" value="Genomic_DNA"/>
</dbReference>
<organism evidence="8 9">
    <name type="scientific">Alistipes ihumii AP11</name>
    <dbReference type="NCBI Taxonomy" id="1211813"/>
    <lineage>
        <taxon>Bacteria</taxon>
        <taxon>Pseudomonadati</taxon>
        <taxon>Bacteroidota</taxon>
        <taxon>Bacteroidia</taxon>
        <taxon>Bacteroidales</taxon>
        <taxon>Rikenellaceae</taxon>
        <taxon>Alistipes</taxon>
    </lineage>
</organism>
<evidence type="ECO:0000256" key="2">
    <source>
        <dbReference type="ARBA" id="ARBA00008034"/>
    </source>
</evidence>
<name>A0ABY5V182_9BACT</name>
<feature type="transmembrane region" description="Helical" evidence="7">
    <location>
        <begin position="135"/>
        <end position="154"/>
    </location>
</feature>
<reference evidence="8" key="1">
    <citation type="journal article" date="2022" name="Cell">
        <title>Design, construction, and in vivo augmentation of a complex gut microbiome.</title>
        <authorList>
            <person name="Cheng A.G."/>
            <person name="Ho P.Y."/>
            <person name="Aranda-Diaz A."/>
            <person name="Jain S."/>
            <person name="Yu F.B."/>
            <person name="Meng X."/>
            <person name="Wang M."/>
            <person name="Iakiviak M."/>
            <person name="Nagashima K."/>
            <person name="Zhao A."/>
            <person name="Murugkar P."/>
            <person name="Patil A."/>
            <person name="Atabakhsh K."/>
            <person name="Weakley A."/>
            <person name="Yan J."/>
            <person name="Brumbaugh A.R."/>
            <person name="Higginbottom S."/>
            <person name="Dimas A."/>
            <person name="Shiver A.L."/>
            <person name="Deutschbauer A."/>
            <person name="Neff N."/>
            <person name="Sonnenburg J.L."/>
            <person name="Huang K.C."/>
            <person name="Fischbach M.A."/>
        </authorList>
    </citation>
    <scope>NUCLEOTIDE SEQUENCE</scope>
    <source>
        <strain evidence="8">AP11</strain>
    </source>
</reference>
<dbReference type="PANTHER" id="PTHR30477:SF18">
    <property type="entry name" value="METAL TRANSPORT SYSTEM MEMBRANE PROTEIN CT_417-RELATED"/>
    <property type="match status" value="1"/>
</dbReference>
<dbReference type="PANTHER" id="PTHR30477">
    <property type="entry name" value="ABC-TRANSPORTER METAL-BINDING PROTEIN"/>
    <property type="match status" value="1"/>
</dbReference>
<keyword evidence="9" id="KW-1185">Reference proteome</keyword>
<evidence type="ECO:0000313" key="9">
    <source>
        <dbReference type="Proteomes" id="UP001059295"/>
    </source>
</evidence>
<gene>
    <name evidence="8" type="ORF">NQ491_02245</name>
</gene>
<evidence type="ECO:0000256" key="7">
    <source>
        <dbReference type="SAM" id="Phobius"/>
    </source>
</evidence>
<accession>A0ABY5V182</accession>
<evidence type="ECO:0000256" key="1">
    <source>
        <dbReference type="ARBA" id="ARBA00004141"/>
    </source>
</evidence>
<evidence type="ECO:0000256" key="6">
    <source>
        <dbReference type="RuleBase" id="RU003943"/>
    </source>
</evidence>
<feature type="transmembrane region" description="Helical" evidence="7">
    <location>
        <begin position="12"/>
        <end position="32"/>
    </location>
</feature>
<sequence>MGFFSEILQYKFLANATLACLLCGIACGLVGTYVVCRRLVFLSGGITHASFGGIGMAYYLGADPIAGALLFAVASALGIEATSSGKRIREDSAIGLIWSLGMALGIIFIYLTPGYAPNLMSFLFGNILSVTSADLLWMGAVDAAIVAGFALFYRPILYVAFDRDYSRSQNMPTRLVSYAMAALVAVTIVMSIRVAGIVLLISLLTIPAVVANQLTQSFGRMLPVSTLIAVLGSFAGLYIGYRNDVPSGAVTIFVLTLTLIVVKLLPLRTLKRKTDG</sequence>
<keyword evidence="3 6" id="KW-0812">Transmembrane</keyword>
<dbReference type="CDD" id="cd06550">
    <property type="entry name" value="TM_ABC_iron-siderophores_like"/>
    <property type="match status" value="1"/>
</dbReference>
<protein>
    <submittedName>
        <fullName evidence="8">Metal ABC transporter permease</fullName>
    </submittedName>
</protein>
<evidence type="ECO:0000256" key="3">
    <source>
        <dbReference type="ARBA" id="ARBA00022692"/>
    </source>
</evidence>
<keyword evidence="4 7" id="KW-1133">Transmembrane helix</keyword>
<dbReference type="InterPro" id="IPR037294">
    <property type="entry name" value="ABC_BtuC-like"/>
</dbReference>
<dbReference type="Pfam" id="PF00950">
    <property type="entry name" value="ABC-3"/>
    <property type="match status" value="1"/>
</dbReference>
<dbReference type="Gene3D" id="1.10.3470.10">
    <property type="entry name" value="ABC transporter involved in vitamin B12 uptake, BtuC"/>
    <property type="match status" value="1"/>
</dbReference>
<dbReference type="SUPFAM" id="SSF81345">
    <property type="entry name" value="ABC transporter involved in vitamin B12 uptake, BtuC"/>
    <property type="match status" value="1"/>
</dbReference>
<proteinExistence type="inferred from homology"/>
<keyword evidence="5 7" id="KW-0472">Membrane</keyword>
<feature type="transmembrane region" description="Helical" evidence="7">
    <location>
        <begin position="247"/>
        <end position="265"/>
    </location>
</feature>
<dbReference type="RefSeq" id="WP_019244970.1">
    <property type="nucleotide sequence ID" value="NZ_CAPH01000005.1"/>
</dbReference>
<evidence type="ECO:0000256" key="5">
    <source>
        <dbReference type="ARBA" id="ARBA00023136"/>
    </source>
</evidence>
<feature type="transmembrane region" description="Helical" evidence="7">
    <location>
        <begin position="222"/>
        <end position="241"/>
    </location>
</feature>
<comment type="similarity">
    <text evidence="2 6">Belongs to the ABC-3 integral membrane protein family.</text>
</comment>